<feature type="transmembrane region" description="Helical" evidence="1">
    <location>
        <begin position="227"/>
        <end position="252"/>
    </location>
</feature>
<keyword evidence="3" id="KW-1185">Reference proteome</keyword>
<dbReference type="EMBL" id="JAIQCV010000005">
    <property type="protein sequence ID" value="KAH1096776.1"/>
    <property type="molecule type" value="Genomic_DNA"/>
</dbReference>
<evidence type="ECO:0000256" key="1">
    <source>
        <dbReference type="SAM" id="Phobius"/>
    </source>
</evidence>
<proteinExistence type="predicted"/>
<keyword evidence="1" id="KW-1133">Transmembrane helix</keyword>
<gene>
    <name evidence="2" type="ORF">J1N35_013697</name>
</gene>
<feature type="transmembrane region" description="Helical" evidence="1">
    <location>
        <begin position="141"/>
        <end position="172"/>
    </location>
</feature>
<dbReference type="PANTHER" id="PTHR33133">
    <property type="entry name" value="OS08G0107100 PROTEIN-RELATED"/>
    <property type="match status" value="1"/>
</dbReference>
<feature type="transmembrane region" description="Helical" evidence="1">
    <location>
        <begin position="264"/>
        <end position="292"/>
    </location>
</feature>
<dbReference type="PANTHER" id="PTHR33133:SF51">
    <property type="entry name" value="THH1_TOM1_TOM3 DOMAIN-CONTAINING PROTEIN"/>
    <property type="match status" value="1"/>
</dbReference>
<dbReference type="Proteomes" id="UP000828251">
    <property type="component" value="Unassembled WGS sequence"/>
</dbReference>
<name>A0A9D3VUC7_9ROSI</name>
<reference evidence="2 3" key="1">
    <citation type="journal article" date="2021" name="Plant Biotechnol. J.">
        <title>Multi-omics assisted identification of the key and species-specific regulatory components of drought-tolerant mechanisms in Gossypium stocksii.</title>
        <authorList>
            <person name="Yu D."/>
            <person name="Ke L."/>
            <person name="Zhang D."/>
            <person name="Wu Y."/>
            <person name="Sun Y."/>
            <person name="Mei J."/>
            <person name="Sun J."/>
            <person name="Sun Y."/>
        </authorList>
    </citation>
    <scope>NUCLEOTIDE SEQUENCE [LARGE SCALE GENOMIC DNA]</scope>
    <source>
        <strain evidence="3">cv. E1</strain>
        <tissue evidence="2">Leaf</tissue>
    </source>
</reference>
<evidence type="ECO:0000313" key="3">
    <source>
        <dbReference type="Proteomes" id="UP000828251"/>
    </source>
</evidence>
<comment type="caution">
    <text evidence="2">The sequence shown here is derived from an EMBL/GenBank/DDBJ whole genome shotgun (WGS) entry which is preliminary data.</text>
</comment>
<feature type="transmembrane region" description="Helical" evidence="1">
    <location>
        <begin position="95"/>
        <end position="120"/>
    </location>
</feature>
<organism evidence="2 3">
    <name type="scientific">Gossypium stocksii</name>
    <dbReference type="NCBI Taxonomy" id="47602"/>
    <lineage>
        <taxon>Eukaryota</taxon>
        <taxon>Viridiplantae</taxon>
        <taxon>Streptophyta</taxon>
        <taxon>Embryophyta</taxon>
        <taxon>Tracheophyta</taxon>
        <taxon>Spermatophyta</taxon>
        <taxon>Magnoliopsida</taxon>
        <taxon>eudicotyledons</taxon>
        <taxon>Gunneridae</taxon>
        <taxon>Pentapetalae</taxon>
        <taxon>rosids</taxon>
        <taxon>malvids</taxon>
        <taxon>Malvales</taxon>
        <taxon>Malvaceae</taxon>
        <taxon>Malvoideae</taxon>
        <taxon>Gossypium</taxon>
    </lineage>
</organism>
<dbReference type="AlphaFoldDB" id="A0A9D3VUC7"/>
<feature type="transmembrane region" description="Helical" evidence="1">
    <location>
        <begin position="30"/>
        <end position="49"/>
    </location>
</feature>
<accession>A0A9D3VUC7</accession>
<dbReference type="OrthoDB" id="1908649at2759"/>
<evidence type="ECO:0000313" key="2">
    <source>
        <dbReference type="EMBL" id="KAH1096776.1"/>
    </source>
</evidence>
<sequence>MDREQEEMQFLGFFGIYKESYKVIIACRKIFSKITLSLILPLSFIYLLHMEVSSLLFRKIIHTKVELDEAQSPAKAQRLHELISNEMAYFWLFKAAYFTLFLIFSLLSTSAIVYTIACVYTARELTFDKVMSVVPKVWKRLMVTFLCTFLTMFVYHVVAIFIMVSSVILLLGTDAVDAVLAILLVLYFVGFLYMTIIWHLASVISVLEECYGFQAMMKGKNLIKGKLWVAIIIFLKLVISLAIIQAAFQSLVVHGSSLGMAMRVVYAIICFLLLSKLILFALVIQTVIYFVCKSYHHENIDKSALSDHLEVYLGEYVPLKAKDVQLEQFQV</sequence>
<keyword evidence="1" id="KW-0472">Membrane</keyword>
<feature type="transmembrane region" description="Helical" evidence="1">
    <location>
        <begin position="178"/>
        <end position="207"/>
    </location>
</feature>
<protein>
    <submittedName>
        <fullName evidence="2">Uncharacterized protein</fullName>
    </submittedName>
</protein>
<keyword evidence="1" id="KW-0812">Transmembrane</keyword>